<dbReference type="Gene3D" id="1.25.40.10">
    <property type="entry name" value="Tetratricopeptide repeat domain"/>
    <property type="match status" value="1"/>
</dbReference>
<dbReference type="InterPro" id="IPR011990">
    <property type="entry name" value="TPR-like_helical_dom_sf"/>
</dbReference>
<dbReference type="AlphaFoldDB" id="A0A915YL12"/>
<dbReference type="EMBL" id="AP026867">
    <property type="protein sequence ID" value="BDS14896.1"/>
    <property type="molecule type" value="Genomic_DNA"/>
</dbReference>
<organism evidence="1 2">
    <name type="scientific">Aureispira anguillae</name>
    <dbReference type="NCBI Taxonomy" id="2864201"/>
    <lineage>
        <taxon>Bacteria</taxon>
        <taxon>Pseudomonadati</taxon>
        <taxon>Bacteroidota</taxon>
        <taxon>Saprospiria</taxon>
        <taxon>Saprospirales</taxon>
        <taxon>Saprospiraceae</taxon>
        <taxon>Aureispira</taxon>
    </lineage>
</organism>
<evidence type="ECO:0008006" key="3">
    <source>
        <dbReference type="Google" id="ProtNLM"/>
    </source>
</evidence>
<sequence>MIKDNDFLQNSQNHRTMQTQLGLFSFLLILFCTACEAPKSYSLEELEQNHHNTLALPVKPNFDAEQYKTMFQVFQEMNQQQILEQLSATDLTLRHASFGFYYLANTYAANQDRENALKYHRIAAEQYINPQSLLKLAEFNFHVTKDYAKAYEYLHQSLEIKVEITENNRSHPLSKNGKDKTQYILQELEKSGENKQFDKAKIREKLKKELPALLETYRTIYGLGPRADS</sequence>
<gene>
    <name evidence="1" type="ORF">AsAng_0056780</name>
</gene>
<evidence type="ECO:0000313" key="1">
    <source>
        <dbReference type="EMBL" id="BDS14896.1"/>
    </source>
</evidence>
<keyword evidence="2" id="KW-1185">Reference proteome</keyword>
<evidence type="ECO:0000313" key="2">
    <source>
        <dbReference type="Proteomes" id="UP001060919"/>
    </source>
</evidence>
<dbReference type="Proteomes" id="UP001060919">
    <property type="component" value="Chromosome"/>
</dbReference>
<name>A0A915YL12_9BACT</name>
<dbReference type="KEGG" id="aup:AsAng_0056780"/>
<protein>
    <recommendedName>
        <fullName evidence="3">Tetratricopeptide repeat-containing protein</fullName>
    </recommendedName>
</protein>
<dbReference type="SUPFAM" id="SSF81901">
    <property type="entry name" value="HCP-like"/>
    <property type="match status" value="1"/>
</dbReference>
<proteinExistence type="predicted"/>
<accession>A0A915YL12</accession>
<reference evidence="1" key="1">
    <citation type="submission" date="2022-09" db="EMBL/GenBank/DDBJ databases">
        <title>Aureispira anguillicida sp. nov., isolated from Leptocephalus of Japanese eel Anguilla japonica.</title>
        <authorList>
            <person name="Yuasa K."/>
            <person name="Mekata T."/>
            <person name="Ikunari K."/>
        </authorList>
    </citation>
    <scope>NUCLEOTIDE SEQUENCE</scope>
    <source>
        <strain evidence="1">EL160426</strain>
    </source>
</reference>